<evidence type="ECO:0000259" key="1">
    <source>
        <dbReference type="Pfam" id="PF01208"/>
    </source>
</evidence>
<dbReference type="RefSeq" id="WP_073337448.1">
    <property type="nucleotide sequence ID" value="NZ_FQXM01000005.1"/>
</dbReference>
<dbReference type="Proteomes" id="UP000184447">
    <property type="component" value="Unassembled WGS sequence"/>
</dbReference>
<dbReference type="SUPFAM" id="SSF51726">
    <property type="entry name" value="UROD/MetE-like"/>
    <property type="match status" value="1"/>
</dbReference>
<gene>
    <name evidence="2" type="ORF">SAMN02745207_01119</name>
</gene>
<name>A0A1M5SZP5_9CLOT</name>
<dbReference type="InterPro" id="IPR000257">
    <property type="entry name" value="Uroporphyrinogen_deCOase"/>
</dbReference>
<dbReference type="AlphaFoldDB" id="A0A1M5SZP5"/>
<dbReference type="GO" id="GO:0004853">
    <property type="term" value="F:uroporphyrinogen decarboxylase activity"/>
    <property type="evidence" value="ECO:0007669"/>
    <property type="project" value="InterPro"/>
</dbReference>
<dbReference type="PANTHER" id="PTHR47099">
    <property type="entry name" value="METHYLCOBAMIDE:COM METHYLTRANSFERASE MTBA"/>
    <property type="match status" value="1"/>
</dbReference>
<organism evidence="2 3">
    <name type="scientific">Clostridium grantii DSM 8605</name>
    <dbReference type="NCBI Taxonomy" id="1121316"/>
    <lineage>
        <taxon>Bacteria</taxon>
        <taxon>Bacillati</taxon>
        <taxon>Bacillota</taxon>
        <taxon>Clostridia</taxon>
        <taxon>Eubacteriales</taxon>
        <taxon>Clostridiaceae</taxon>
        <taxon>Clostridium</taxon>
    </lineage>
</organism>
<dbReference type="InterPro" id="IPR052024">
    <property type="entry name" value="Methanogen_methyltrans"/>
</dbReference>
<dbReference type="Gene3D" id="3.20.20.210">
    <property type="match status" value="1"/>
</dbReference>
<evidence type="ECO:0000313" key="2">
    <source>
        <dbReference type="EMBL" id="SHH43808.1"/>
    </source>
</evidence>
<protein>
    <submittedName>
        <fullName evidence="2">Uroporphyrinogen decarboxylase</fullName>
    </submittedName>
</protein>
<feature type="domain" description="Uroporphyrinogen decarboxylase (URO-D)" evidence="1">
    <location>
        <begin position="5"/>
        <end position="338"/>
    </location>
</feature>
<dbReference type="InterPro" id="IPR038071">
    <property type="entry name" value="UROD/MetE-like_sf"/>
</dbReference>
<dbReference type="STRING" id="1121316.SAMN02745207_01119"/>
<evidence type="ECO:0000313" key="3">
    <source>
        <dbReference type="Proteomes" id="UP000184447"/>
    </source>
</evidence>
<sequence length="345" mass="38847">MNSLERVSLALQHKEADRIPVYPLLNSVSRDIIGIDYEKWTKNTELCAESIIKTTEELGLDVICSLVDLSVEAADWGQDLLYFEDDAACPDHNNRVIKSVEDYRKIKQINPRETPRMSEHIKLCDLLVKAKGNEVPVVAFVFGPLGIASMLRGQSEMFMDLILEPEAVKECVAEITKTLIEYCKALMETGVHAIMFDTLFASQSILSKQMWDDFEGEAMEELAKLVHDEGRMVMIHNCGDGIYFDAQINRMKPEAISFLHTPDDCISYEETKEKYGDKTTLIGCLDPGWLVSASLNEVVEETKKQIDVFKKDGGFILSTGCEYPSTLGFEKAKVIINTGLEYGKY</sequence>
<keyword evidence="3" id="KW-1185">Reference proteome</keyword>
<dbReference type="PANTHER" id="PTHR47099:SF1">
    <property type="entry name" value="METHYLCOBAMIDE:COM METHYLTRANSFERASE MTBA"/>
    <property type="match status" value="1"/>
</dbReference>
<proteinExistence type="predicted"/>
<dbReference type="CDD" id="cd03465">
    <property type="entry name" value="URO-D_like"/>
    <property type="match status" value="1"/>
</dbReference>
<dbReference type="GO" id="GO:0006779">
    <property type="term" value="P:porphyrin-containing compound biosynthetic process"/>
    <property type="evidence" value="ECO:0007669"/>
    <property type="project" value="InterPro"/>
</dbReference>
<accession>A0A1M5SZP5</accession>
<dbReference type="Pfam" id="PF01208">
    <property type="entry name" value="URO-D"/>
    <property type="match status" value="1"/>
</dbReference>
<reference evidence="2 3" key="1">
    <citation type="submission" date="2016-11" db="EMBL/GenBank/DDBJ databases">
        <authorList>
            <person name="Jaros S."/>
            <person name="Januszkiewicz K."/>
            <person name="Wedrychowicz H."/>
        </authorList>
    </citation>
    <scope>NUCLEOTIDE SEQUENCE [LARGE SCALE GENOMIC DNA]</scope>
    <source>
        <strain evidence="2 3">DSM 8605</strain>
    </source>
</reference>
<dbReference type="OrthoDB" id="1914371at2"/>
<dbReference type="EMBL" id="FQXM01000005">
    <property type="protein sequence ID" value="SHH43808.1"/>
    <property type="molecule type" value="Genomic_DNA"/>
</dbReference>